<name>A0A0D3HTR0_9ORYZ</name>
<dbReference type="EnsemblPlants" id="OBART12G09760.3">
    <property type="protein sequence ID" value="OBART12G09760.3"/>
    <property type="gene ID" value="OBART12G09760"/>
</dbReference>
<evidence type="ECO:0000313" key="2">
    <source>
        <dbReference type="EnsemblPlants" id="OBART12G09760.3"/>
    </source>
</evidence>
<accession>A0A0D3HTR0</accession>
<evidence type="ECO:0000313" key="3">
    <source>
        <dbReference type="Proteomes" id="UP000026960"/>
    </source>
</evidence>
<dbReference type="Proteomes" id="UP000026960">
    <property type="component" value="Chromosome 12"/>
</dbReference>
<reference evidence="2" key="2">
    <citation type="submission" date="2015-03" db="UniProtKB">
        <authorList>
            <consortium name="EnsemblPlants"/>
        </authorList>
    </citation>
    <scope>IDENTIFICATION</scope>
</reference>
<reference evidence="2" key="1">
    <citation type="journal article" date="2009" name="Rice">
        <title>De Novo Next Generation Sequencing of Plant Genomes.</title>
        <authorList>
            <person name="Rounsley S."/>
            <person name="Marri P.R."/>
            <person name="Yu Y."/>
            <person name="He R."/>
            <person name="Sisneros N."/>
            <person name="Goicoechea J.L."/>
            <person name="Lee S.J."/>
            <person name="Angelova A."/>
            <person name="Kudrna D."/>
            <person name="Luo M."/>
            <person name="Affourtit J."/>
            <person name="Desany B."/>
            <person name="Knight J."/>
            <person name="Niazi F."/>
            <person name="Egholm M."/>
            <person name="Wing R.A."/>
        </authorList>
    </citation>
    <scope>NUCLEOTIDE SEQUENCE [LARGE SCALE GENOMIC DNA]</scope>
    <source>
        <strain evidence="2">cv. IRGC 105608</strain>
    </source>
</reference>
<dbReference type="Gramene" id="OBART12G09760.3">
    <property type="protein sequence ID" value="OBART12G09760.3"/>
    <property type="gene ID" value="OBART12G09760"/>
</dbReference>
<proteinExistence type="predicted"/>
<dbReference type="AlphaFoldDB" id="A0A0D3HTR0"/>
<feature type="compositionally biased region" description="Basic and acidic residues" evidence="1">
    <location>
        <begin position="13"/>
        <end position="33"/>
    </location>
</feature>
<dbReference type="HOGENOM" id="CLU_1868243_0_0_1"/>
<evidence type="ECO:0000256" key="1">
    <source>
        <dbReference type="SAM" id="MobiDB-lite"/>
    </source>
</evidence>
<organism evidence="2">
    <name type="scientific">Oryza barthii</name>
    <dbReference type="NCBI Taxonomy" id="65489"/>
    <lineage>
        <taxon>Eukaryota</taxon>
        <taxon>Viridiplantae</taxon>
        <taxon>Streptophyta</taxon>
        <taxon>Embryophyta</taxon>
        <taxon>Tracheophyta</taxon>
        <taxon>Spermatophyta</taxon>
        <taxon>Magnoliopsida</taxon>
        <taxon>Liliopsida</taxon>
        <taxon>Poales</taxon>
        <taxon>Poaceae</taxon>
        <taxon>BOP clade</taxon>
        <taxon>Oryzoideae</taxon>
        <taxon>Oryzeae</taxon>
        <taxon>Oryzinae</taxon>
        <taxon>Oryza</taxon>
    </lineage>
</organism>
<feature type="compositionally biased region" description="Basic residues" evidence="1">
    <location>
        <begin position="44"/>
        <end position="54"/>
    </location>
</feature>
<feature type="region of interest" description="Disordered" evidence="1">
    <location>
        <begin position="1"/>
        <end position="76"/>
    </location>
</feature>
<sequence length="138" mass="14926">MGFPCSVGPGKNHLLERSGKIPREERRRNEHTDATAGVACGATWRRRQRRRHGSLLRPPPSLRGRPSGRALAPTPTLTTCSSPAPAWAWAWAWVASASAAPCPCPAPAVAWPGHRRVLGCRKGEERRGGGEDLLLQIA</sequence>
<keyword evidence="3" id="KW-1185">Reference proteome</keyword>
<protein>
    <submittedName>
        <fullName evidence="2">Uncharacterized protein</fullName>
    </submittedName>
</protein>